<evidence type="ECO:0000313" key="4">
    <source>
        <dbReference type="Proteomes" id="UP000327013"/>
    </source>
</evidence>
<gene>
    <name evidence="3" type="ORF">FH972_010708</name>
</gene>
<feature type="transmembrane region" description="Helical" evidence="2">
    <location>
        <begin position="12"/>
        <end position="30"/>
    </location>
</feature>
<evidence type="ECO:0000313" key="3">
    <source>
        <dbReference type="EMBL" id="KAE8038172.1"/>
    </source>
</evidence>
<dbReference type="PANTHER" id="PTHR34268">
    <property type="entry name" value="OS01G0321850 PROTEIN"/>
    <property type="match status" value="1"/>
</dbReference>
<accession>A0A660KP35</accession>
<evidence type="ECO:0000256" key="2">
    <source>
        <dbReference type="SAM" id="Phobius"/>
    </source>
</evidence>
<dbReference type="PANTHER" id="PTHR34268:SF8">
    <property type="entry name" value="FAE DOMAIN-CONTAINING PROTEIN"/>
    <property type="match status" value="1"/>
</dbReference>
<organism evidence="3 4">
    <name type="scientific">Carpinus fangiana</name>
    <dbReference type="NCBI Taxonomy" id="176857"/>
    <lineage>
        <taxon>Eukaryota</taxon>
        <taxon>Viridiplantae</taxon>
        <taxon>Streptophyta</taxon>
        <taxon>Embryophyta</taxon>
        <taxon>Tracheophyta</taxon>
        <taxon>Spermatophyta</taxon>
        <taxon>Magnoliopsida</taxon>
        <taxon>eudicotyledons</taxon>
        <taxon>Gunneridae</taxon>
        <taxon>Pentapetalae</taxon>
        <taxon>rosids</taxon>
        <taxon>fabids</taxon>
        <taxon>Fagales</taxon>
        <taxon>Betulaceae</taxon>
        <taxon>Carpinus</taxon>
    </lineage>
</organism>
<reference evidence="3 4" key="1">
    <citation type="submission" date="2019-06" db="EMBL/GenBank/DDBJ databases">
        <title>A chromosomal-level reference genome of Carpinus fangiana (Coryloideae, Betulaceae).</title>
        <authorList>
            <person name="Yang X."/>
            <person name="Wang Z."/>
            <person name="Zhang L."/>
            <person name="Hao G."/>
            <person name="Liu J."/>
            <person name="Yang Y."/>
        </authorList>
    </citation>
    <scope>NUCLEOTIDE SEQUENCE [LARGE SCALE GENOMIC DNA]</scope>
    <source>
        <strain evidence="3">Cfa_2016G</strain>
        <tissue evidence="3">Leaf</tissue>
    </source>
</reference>
<dbReference type="OrthoDB" id="999321at2759"/>
<keyword evidence="4" id="KW-1185">Reference proteome</keyword>
<evidence type="ECO:0000256" key="1">
    <source>
        <dbReference type="SAM" id="MobiDB-lite"/>
    </source>
</evidence>
<name>A0A660KP35_9ROSI</name>
<keyword evidence="2" id="KW-0812">Transmembrane</keyword>
<sequence length="94" mass="10266">MVMEISSLADNMVLKVAMFLLVQVLVYLILSNSSGIFSKNARRSLSFRPARSVSINRVLAFLSDMPAGGELSPAASRTLQSPTQHKSRPRDLSS</sequence>
<feature type="compositionally biased region" description="Polar residues" evidence="1">
    <location>
        <begin position="75"/>
        <end position="84"/>
    </location>
</feature>
<dbReference type="EMBL" id="CM017324">
    <property type="protein sequence ID" value="KAE8038172.1"/>
    <property type="molecule type" value="Genomic_DNA"/>
</dbReference>
<dbReference type="AlphaFoldDB" id="A0A660KP35"/>
<proteinExistence type="predicted"/>
<keyword evidence="2" id="KW-0472">Membrane</keyword>
<feature type="region of interest" description="Disordered" evidence="1">
    <location>
        <begin position="71"/>
        <end position="94"/>
    </location>
</feature>
<dbReference type="Proteomes" id="UP000327013">
    <property type="component" value="Chromosome 4"/>
</dbReference>
<keyword evidence="2" id="KW-1133">Transmembrane helix</keyword>
<protein>
    <submittedName>
        <fullName evidence="3">Uncharacterized protein</fullName>
    </submittedName>
</protein>